<dbReference type="OrthoDB" id="5070004at2759"/>
<feature type="compositionally biased region" description="Low complexity" evidence="1">
    <location>
        <begin position="106"/>
        <end position="122"/>
    </location>
</feature>
<dbReference type="AlphaFoldDB" id="A0A9P9F5L8"/>
<proteinExistence type="predicted"/>
<organism evidence="2 3">
    <name type="scientific">Dactylonectria macrodidyma</name>
    <dbReference type="NCBI Taxonomy" id="307937"/>
    <lineage>
        <taxon>Eukaryota</taxon>
        <taxon>Fungi</taxon>
        <taxon>Dikarya</taxon>
        <taxon>Ascomycota</taxon>
        <taxon>Pezizomycotina</taxon>
        <taxon>Sordariomycetes</taxon>
        <taxon>Hypocreomycetidae</taxon>
        <taxon>Hypocreales</taxon>
        <taxon>Nectriaceae</taxon>
        <taxon>Dactylonectria</taxon>
    </lineage>
</organism>
<feature type="region of interest" description="Disordered" evidence="1">
    <location>
        <begin position="1"/>
        <end position="49"/>
    </location>
</feature>
<feature type="region of interest" description="Disordered" evidence="1">
    <location>
        <begin position="90"/>
        <end position="130"/>
    </location>
</feature>
<accession>A0A9P9F5L8</accession>
<comment type="caution">
    <text evidence="2">The sequence shown here is derived from an EMBL/GenBank/DDBJ whole genome shotgun (WGS) entry which is preliminary data.</text>
</comment>
<protein>
    <submittedName>
        <fullName evidence="2">Uncharacterized protein</fullName>
    </submittedName>
</protein>
<keyword evidence="3" id="KW-1185">Reference proteome</keyword>
<feature type="compositionally biased region" description="Basic residues" evidence="1">
    <location>
        <begin position="13"/>
        <end position="30"/>
    </location>
</feature>
<sequence length="377" mass="41819">MAPRALTIEEKRKRIRERTRKRRIQQRQHRQAQYEEECSHYSTVRRSRSSSQWPKRLVRAFAISSSPLTGYTVNLIGSAGTSVVNTSRMSSTQSFAHPKSSHDAVTSGPSSSQSSRGTYPSSVFSSNPSLDMPGRAGVISAFPCHRLPCRPGSLSTNALRSQPGAIPPRVPPNGSDHAIPGHSNFVHLCSVVYDQMFRSFFNPTCDCPHSTNANETEDTQTLREVAQHLQSFLPPPSTVFGESESYDASGSFGQWRRFLSDQPSRPLSFQKSQASPLSNTSINIAPVIQPHGLQLAQTRHILLRTFNTKCVRFAAFLFFPNATASKTPTIKNALSSERQKDLYNLIIIPAAHEAISGPPLQEIPQTYEIAYAKFRSF</sequence>
<gene>
    <name evidence="2" type="ORF">EDB81DRAFT_756424</name>
</gene>
<name>A0A9P9F5L8_9HYPO</name>
<reference evidence="2" key="1">
    <citation type="journal article" date="2021" name="Nat. Commun.">
        <title>Genetic determinants of endophytism in the Arabidopsis root mycobiome.</title>
        <authorList>
            <person name="Mesny F."/>
            <person name="Miyauchi S."/>
            <person name="Thiergart T."/>
            <person name="Pickel B."/>
            <person name="Atanasova L."/>
            <person name="Karlsson M."/>
            <person name="Huettel B."/>
            <person name="Barry K.W."/>
            <person name="Haridas S."/>
            <person name="Chen C."/>
            <person name="Bauer D."/>
            <person name="Andreopoulos W."/>
            <person name="Pangilinan J."/>
            <person name="LaButti K."/>
            <person name="Riley R."/>
            <person name="Lipzen A."/>
            <person name="Clum A."/>
            <person name="Drula E."/>
            <person name="Henrissat B."/>
            <person name="Kohler A."/>
            <person name="Grigoriev I.V."/>
            <person name="Martin F.M."/>
            <person name="Hacquard S."/>
        </authorList>
    </citation>
    <scope>NUCLEOTIDE SEQUENCE</scope>
    <source>
        <strain evidence="2">MPI-CAGE-AT-0147</strain>
    </source>
</reference>
<dbReference type="Proteomes" id="UP000738349">
    <property type="component" value="Unassembled WGS sequence"/>
</dbReference>
<evidence type="ECO:0000313" key="2">
    <source>
        <dbReference type="EMBL" id="KAH7155903.1"/>
    </source>
</evidence>
<evidence type="ECO:0000313" key="3">
    <source>
        <dbReference type="Proteomes" id="UP000738349"/>
    </source>
</evidence>
<dbReference type="EMBL" id="JAGMUV010000005">
    <property type="protein sequence ID" value="KAH7155903.1"/>
    <property type="molecule type" value="Genomic_DNA"/>
</dbReference>
<evidence type="ECO:0000256" key="1">
    <source>
        <dbReference type="SAM" id="MobiDB-lite"/>
    </source>
</evidence>